<evidence type="ECO:0000256" key="1">
    <source>
        <dbReference type="SAM" id="MobiDB-lite"/>
    </source>
</evidence>
<reference evidence="2" key="2">
    <citation type="submission" date="2023-05" db="EMBL/GenBank/DDBJ databases">
        <authorList>
            <consortium name="Lawrence Berkeley National Laboratory"/>
            <person name="Steindorff A."/>
            <person name="Hensen N."/>
            <person name="Bonometti L."/>
            <person name="Westerberg I."/>
            <person name="Brannstrom I.O."/>
            <person name="Guillou S."/>
            <person name="Cros-Aarteil S."/>
            <person name="Calhoun S."/>
            <person name="Haridas S."/>
            <person name="Kuo A."/>
            <person name="Mondo S."/>
            <person name="Pangilinan J."/>
            <person name="Riley R."/>
            <person name="Labutti K."/>
            <person name="Andreopoulos B."/>
            <person name="Lipzen A."/>
            <person name="Chen C."/>
            <person name="Yanf M."/>
            <person name="Daum C."/>
            <person name="Ng V."/>
            <person name="Clum A."/>
            <person name="Ohm R."/>
            <person name="Martin F."/>
            <person name="Silar P."/>
            <person name="Natvig D."/>
            <person name="Lalanne C."/>
            <person name="Gautier V."/>
            <person name="Ament-Velasquez S.L."/>
            <person name="Kruys A."/>
            <person name="Hutchinson M.I."/>
            <person name="Powell A.J."/>
            <person name="Barry K."/>
            <person name="Miller A.N."/>
            <person name="Grigoriev I.V."/>
            <person name="Debuchy R."/>
            <person name="Gladieux P."/>
            <person name="Thoren M.H."/>
            <person name="Johannesson H."/>
        </authorList>
    </citation>
    <scope>NUCLEOTIDE SEQUENCE</scope>
    <source>
        <strain evidence="2">PSN243</strain>
    </source>
</reference>
<accession>A0AAV9GGF1</accession>
<reference evidence="2" key="1">
    <citation type="journal article" date="2023" name="Mol. Phylogenet. Evol.">
        <title>Genome-scale phylogeny and comparative genomics of the fungal order Sordariales.</title>
        <authorList>
            <person name="Hensen N."/>
            <person name="Bonometti L."/>
            <person name="Westerberg I."/>
            <person name="Brannstrom I.O."/>
            <person name="Guillou S."/>
            <person name="Cros-Aarteil S."/>
            <person name="Calhoun S."/>
            <person name="Haridas S."/>
            <person name="Kuo A."/>
            <person name="Mondo S."/>
            <person name="Pangilinan J."/>
            <person name="Riley R."/>
            <person name="LaButti K."/>
            <person name="Andreopoulos B."/>
            <person name="Lipzen A."/>
            <person name="Chen C."/>
            <person name="Yan M."/>
            <person name="Daum C."/>
            <person name="Ng V."/>
            <person name="Clum A."/>
            <person name="Steindorff A."/>
            <person name="Ohm R.A."/>
            <person name="Martin F."/>
            <person name="Silar P."/>
            <person name="Natvig D.O."/>
            <person name="Lalanne C."/>
            <person name="Gautier V."/>
            <person name="Ament-Velasquez S.L."/>
            <person name="Kruys A."/>
            <person name="Hutchinson M.I."/>
            <person name="Powell A.J."/>
            <person name="Barry K."/>
            <person name="Miller A.N."/>
            <person name="Grigoriev I.V."/>
            <person name="Debuchy R."/>
            <person name="Gladieux P."/>
            <person name="Hiltunen Thoren M."/>
            <person name="Johannesson H."/>
        </authorList>
    </citation>
    <scope>NUCLEOTIDE SEQUENCE</scope>
    <source>
        <strain evidence="2">PSN243</strain>
    </source>
</reference>
<dbReference type="EMBL" id="MU865951">
    <property type="protein sequence ID" value="KAK4447234.1"/>
    <property type="molecule type" value="Genomic_DNA"/>
</dbReference>
<gene>
    <name evidence="2" type="ORF">QBC34DRAFT_382484</name>
</gene>
<evidence type="ECO:0000313" key="2">
    <source>
        <dbReference type="EMBL" id="KAK4447234.1"/>
    </source>
</evidence>
<feature type="compositionally biased region" description="Basic and acidic residues" evidence="1">
    <location>
        <begin position="203"/>
        <end position="225"/>
    </location>
</feature>
<sequence>MTDLVFERHFTWSKAKAHFINPTPAHTNTIPAYVHVLPELSYRLVDVVNGEVPPQRRFPVGRDDDAVLFPLTPTMAPGIQLCRAFADGDCVCEYRTHIPSYTGRHDGSDADGYEEHEDVHMSNSDDSEADTTGSEDDDIEMSNSDDSGSDTSGSEDEDVEMSQPGSEDLPDFHLSHSRGGDVYMSGTEPGATDVASSSPPHGHLCDVDPEHLPDIDPEHLPDASI</sequence>
<comment type="caution">
    <text evidence="2">The sequence shown here is derived from an EMBL/GenBank/DDBJ whole genome shotgun (WGS) entry which is preliminary data.</text>
</comment>
<feature type="compositionally biased region" description="Acidic residues" evidence="1">
    <location>
        <begin position="125"/>
        <end position="140"/>
    </location>
</feature>
<dbReference type="Proteomes" id="UP001321760">
    <property type="component" value="Unassembled WGS sequence"/>
</dbReference>
<proteinExistence type="predicted"/>
<organism evidence="2 3">
    <name type="scientific">Podospora aff. communis PSN243</name>
    <dbReference type="NCBI Taxonomy" id="3040156"/>
    <lineage>
        <taxon>Eukaryota</taxon>
        <taxon>Fungi</taxon>
        <taxon>Dikarya</taxon>
        <taxon>Ascomycota</taxon>
        <taxon>Pezizomycotina</taxon>
        <taxon>Sordariomycetes</taxon>
        <taxon>Sordariomycetidae</taxon>
        <taxon>Sordariales</taxon>
        <taxon>Podosporaceae</taxon>
        <taxon>Podospora</taxon>
    </lineage>
</organism>
<evidence type="ECO:0000313" key="3">
    <source>
        <dbReference type="Proteomes" id="UP001321760"/>
    </source>
</evidence>
<name>A0AAV9GGF1_9PEZI</name>
<dbReference type="AlphaFoldDB" id="A0AAV9GGF1"/>
<protein>
    <submittedName>
        <fullName evidence="2">Uncharacterized protein</fullName>
    </submittedName>
</protein>
<keyword evidence="3" id="KW-1185">Reference proteome</keyword>
<feature type="region of interest" description="Disordered" evidence="1">
    <location>
        <begin position="101"/>
        <end position="225"/>
    </location>
</feature>